<evidence type="ECO:0000313" key="3">
    <source>
        <dbReference type="EMBL" id="ABK14482.1"/>
    </source>
</evidence>
<dbReference type="HOGENOM" id="CLU_043633_0_0_2"/>
<feature type="domain" description="Rhodanese" evidence="2">
    <location>
        <begin position="173"/>
        <end position="265"/>
    </location>
</feature>
<dbReference type="InterPro" id="IPR001763">
    <property type="entry name" value="Rhodanese-like_dom"/>
</dbReference>
<dbReference type="PROSITE" id="PS00380">
    <property type="entry name" value="RHODANESE_1"/>
    <property type="match status" value="1"/>
</dbReference>
<evidence type="ECO:0000313" key="4">
    <source>
        <dbReference type="Proteomes" id="UP000000674"/>
    </source>
</evidence>
<dbReference type="Gene3D" id="3.40.250.10">
    <property type="entry name" value="Rhodanese-like domain"/>
    <property type="match status" value="2"/>
</dbReference>
<dbReference type="Proteomes" id="UP000000674">
    <property type="component" value="Chromosome"/>
</dbReference>
<dbReference type="InterPro" id="IPR036873">
    <property type="entry name" value="Rhodanese-like_dom_sf"/>
</dbReference>
<dbReference type="InterPro" id="IPR001307">
    <property type="entry name" value="Thiosulphate_STrfase_CS"/>
</dbReference>
<name>A0B708_METTP</name>
<gene>
    <name evidence="3" type="ordered locus">Mthe_0692</name>
</gene>
<evidence type="ECO:0000259" key="2">
    <source>
        <dbReference type="PROSITE" id="PS50206"/>
    </source>
</evidence>
<protein>
    <submittedName>
        <fullName evidence="3">Rhodanese domain protein</fullName>
    </submittedName>
</protein>
<evidence type="ECO:0000256" key="1">
    <source>
        <dbReference type="ARBA" id="ARBA00022737"/>
    </source>
</evidence>
<dbReference type="Pfam" id="PF00581">
    <property type="entry name" value="Rhodanese"/>
    <property type="match status" value="1"/>
</dbReference>
<dbReference type="SMART" id="SM00450">
    <property type="entry name" value="RHOD"/>
    <property type="match status" value="2"/>
</dbReference>
<dbReference type="PANTHER" id="PTHR43855">
    <property type="entry name" value="THIOSULFATE SULFURTRANSFERASE"/>
    <property type="match status" value="1"/>
</dbReference>
<dbReference type="STRING" id="349307.Mthe_0692"/>
<reference evidence="3 4" key="1">
    <citation type="submission" date="2006-10" db="EMBL/GenBank/DDBJ databases">
        <title>Complete sequence of Methanosaeta thermophila PT.</title>
        <authorList>
            <consortium name="US DOE Joint Genome Institute"/>
            <person name="Copeland A."/>
            <person name="Lucas S."/>
            <person name="Lapidus A."/>
            <person name="Barry K."/>
            <person name="Detter J.C."/>
            <person name="Glavina del Rio T."/>
            <person name="Hammon N."/>
            <person name="Israni S."/>
            <person name="Pitluck S."/>
            <person name="Chain P."/>
            <person name="Malfatti S."/>
            <person name="Shin M."/>
            <person name="Vergez L."/>
            <person name="Schmutz J."/>
            <person name="Larimer F."/>
            <person name="Land M."/>
            <person name="Hauser L."/>
            <person name="Kyrpides N."/>
            <person name="Kim E."/>
            <person name="Smith K.S."/>
            <person name="Ingram-Smith C."/>
            <person name="Richardson P."/>
        </authorList>
    </citation>
    <scope>NUCLEOTIDE SEQUENCE [LARGE SCALE GENOMIC DNA]</scope>
    <source>
        <strain evidence="4">DSM 6194 / JCM 14653 / NBRC 101360 / PT</strain>
    </source>
</reference>
<accession>A0B708</accession>
<keyword evidence="1" id="KW-0677">Repeat</keyword>
<feature type="domain" description="Rhodanese" evidence="2">
    <location>
        <begin position="68"/>
        <end position="139"/>
    </location>
</feature>
<dbReference type="KEGG" id="mtp:Mthe_0692"/>
<dbReference type="PANTHER" id="PTHR43855:SF1">
    <property type="entry name" value="THIOSULFATE SULFURTRANSFERASE"/>
    <property type="match status" value="1"/>
</dbReference>
<dbReference type="AlphaFoldDB" id="A0B708"/>
<dbReference type="GO" id="GO:0004792">
    <property type="term" value="F:thiosulfate-cyanide sulfurtransferase activity"/>
    <property type="evidence" value="ECO:0007669"/>
    <property type="project" value="InterPro"/>
</dbReference>
<keyword evidence="4" id="KW-1185">Reference proteome</keyword>
<dbReference type="PROSITE" id="PS50206">
    <property type="entry name" value="RHODANESE_3"/>
    <property type="match status" value="2"/>
</dbReference>
<proteinExistence type="predicted"/>
<dbReference type="InterPro" id="IPR051126">
    <property type="entry name" value="Thiosulfate_sulfurtransferase"/>
</dbReference>
<dbReference type="SUPFAM" id="SSF52821">
    <property type="entry name" value="Rhodanese/Cell cycle control phosphatase"/>
    <property type="match status" value="2"/>
</dbReference>
<organism evidence="3 4">
    <name type="scientific">Methanothrix thermoacetophila (strain DSM 6194 / JCM 14653 / NBRC 101360 / PT)</name>
    <name type="common">Methanosaeta thermophila</name>
    <dbReference type="NCBI Taxonomy" id="349307"/>
    <lineage>
        <taxon>Archaea</taxon>
        <taxon>Methanobacteriati</taxon>
        <taxon>Methanobacteriota</taxon>
        <taxon>Stenosarchaea group</taxon>
        <taxon>Methanomicrobia</taxon>
        <taxon>Methanotrichales</taxon>
        <taxon>Methanotrichaceae</taxon>
        <taxon>Methanothrix</taxon>
    </lineage>
</organism>
<sequence>MRLRGWVAHMKVKHHTETSHSLPVLLGSALALLLLTSAASSVGVVDIGDISQTDVIMYVSNDDPDHYIQGAIHVPRAEFVADGRLRSVRDICGILGSHGVTRNDSVVVYGSCMECGDPTYICWLLSYLGQEDVRVLDAESSEASMCEEPSTRPSANYTPELRPELLATYDYVMSGAAQLVDARSADEFRAAHIPGAVNIESSSVLSNGRLKNASELVPLFNLDHERPVVVYSLNGGQASLVWFALRSLGYDARLYTWMDWLDHQPELRMELSDLSAEVSPERAVVITARFSEISKNESLNLMGCVTCEPITIYTGGLSGSKSTGVRLGNYTSPGRKIVNVIGAADTGNSGPVAESFVDVLAVVTDSSDEEIERIMLHPESAYVYTGTWDASGVPGGVYNLSVELSAWGLTKRFEKRIAVELEAERYRKLGRF</sequence>
<dbReference type="EMBL" id="CP000477">
    <property type="protein sequence ID" value="ABK14482.1"/>
    <property type="molecule type" value="Genomic_DNA"/>
</dbReference>